<feature type="compositionally biased region" description="Low complexity" evidence="1">
    <location>
        <begin position="153"/>
        <end position="164"/>
    </location>
</feature>
<dbReference type="Proteomes" id="UP000051386">
    <property type="component" value="Unassembled WGS sequence"/>
</dbReference>
<keyword evidence="3" id="KW-1185">Reference proteome</keyword>
<dbReference type="RefSeq" id="WP_057508346.1">
    <property type="nucleotide sequence ID" value="NZ_LDJK01000037.1"/>
</dbReference>
<feature type="region of interest" description="Disordered" evidence="1">
    <location>
        <begin position="127"/>
        <end position="181"/>
    </location>
</feature>
<accession>A0A0R0D6D1</accession>
<dbReference type="EMBL" id="LDJK01000037">
    <property type="protein sequence ID" value="KRG73799.1"/>
    <property type="molecule type" value="Genomic_DNA"/>
</dbReference>
<proteinExistence type="predicted"/>
<sequence length="229" mass="23727">MIGTLYSAPNFVTRTAASLPRPCPGNPSGWLLGRIGNIATLPRQPQRIENYRAATQAWMPRAVSPFAGTPQASTTGQRRLCSFTGLLLGNSGRFNPADVAAHLGKTSHRALCVTTPVMVVSVAASPAGTADRPASPVTASQPPRIAPPALGDAPNAAPTTAGAASPPPPAQSPRVEPSISGDSVLSQIAAIRKQWQDGMFARPTGALQPRGFSAEQIQAEIKAARNVTL</sequence>
<reference evidence="2 3" key="1">
    <citation type="submission" date="2015-05" db="EMBL/GenBank/DDBJ databases">
        <title>Genome sequencing and analysis of members of genus Stenotrophomonas.</title>
        <authorList>
            <person name="Patil P.P."/>
            <person name="Midha S."/>
            <person name="Patil P.B."/>
        </authorList>
    </citation>
    <scope>NUCLEOTIDE SEQUENCE [LARGE SCALE GENOMIC DNA]</scope>
    <source>
        <strain evidence="2 3">DSM 21508</strain>
    </source>
</reference>
<evidence type="ECO:0000313" key="2">
    <source>
        <dbReference type="EMBL" id="KRG73799.1"/>
    </source>
</evidence>
<evidence type="ECO:0000313" key="3">
    <source>
        <dbReference type="Proteomes" id="UP000051386"/>
    </source>
</evidence>
<dbReference type="AlphaFoldDB" id="A0A0R0D6D1"/>
<evidence type="ECO:0000256" key="1">
    <source>
        <dbReference type="SAM" id="MobiDB-lite"/>
    </source>
</evidence>
<comment type="caution">
    <text evidence="2">The sequence shown here is derived from an EMBL/GenBank/DDBJ whole genome shotgun (WGS) entry which is preliminary data.</text>
</comment>
<dbReference type="PATRIC" id="fig|517011.3.peg.1518"/>
<organism evidence="2 3">
    <name type="scientific">Stenotrophomonas chelatiphaga</name>
    <dbReference type="NCBI Taxonomy" id="517011"/>
    <lineage>
        <taxon>Bacteria</taxon>
        <taxon>Pseudomonadati</taxon>
        <taxon>Pseudomonadota</taxon>
        <taxon>Gammaproteobacteria</taxon>
        <taxon>Lysobacterales</taxon>
        <taxon>Lysobacteraceae</taxon>
        <taxon>Stenotrophomonas</taxon>
    </lineage>
</organism>
<protein>
    <submittedName>
        <fullName evidence="2">Uncharacterized protein</fullName>
    </submittedName>
</protein>
<gene>
    <name evidence="2" type="ORF">ABB28_09250</name>
</gene>
<name>A0A0R0D6D1_9GAMM</name>